<dbReference type="EMBL" id="JAPDRQ010000001">
    <property type="protein sequence ID" value="KAJ9664727.1"/>
    <property type="molecule type" value="Genomic_DNA"/>
</dbReference>
<gene>
    <name evidence="1" type="ORF">H2198_000073</name>
</gene>
<evidence type="ECO:0000313" key="1">
    <source>
        <dbReference type="EMBL" id="KAJ9664727.1"/>
    </source>
</evidence>
<accession>A0ACC3AL84</accession>
<dbReference type="Proteomes" id="UP001172386">
    <property type="component" value="Unassembled WGS sequence"/>
</dbReference>
<organism evidence="1 2">
    <name type="scientific">Neophaeococcomyces mojaviensis</name>
    <dbReference type="NCBI Taxonomy" id="3383035"/>
    <lineage>
        <taxon>Eukaryota</taxon>
        <taxon>Fungi</taxon>
        <taxon>Dikarya</taxon>
        <taxon>Ascomycota</taxon>
        <taxon>Pezizomycotina</taxon>
        <taxon>Eurotiomycetes</taxon>
        <taxon>Chaetothyriomycetidae</taxon>
        <taxon>Chaetothyriales</taxon>
        <taxon>Chaetothyriales incertae sedis</taxon>
        <taxon>Neophaeococcomyces</taxon>
    </lineage>
</organism>
<comment type="caution">
    <text evidence="1">The sequence shown here is derived from an EMBL/GenBank/DDBJ whole genome shotgun (WGS) entry which is preliminary data.</text>
</comment>
<sequence length="187" mass="20728">MSLPKVPEDRFNDLLARNEEYLSSGAFKAPIPLSTARQLVQNYGYKGLYILTCADGRVHPEEIFGLKKGEANIIRNAGGTAIESDVFRSLSIMSTIAPIGMVVVLHHSDCGGLFTTDEAVSKELAERNPEHAKDVEGYFYGTYKHIGLDQSIKNDVQRIKAWPFLNEGAKVLGYTYEVETGKVRQVC</sequence>
<keyword evidence="2" id="KW-1185">Reference proteome</keyword>
<proteinExistence type="predicted"/>
<reference evidence="1" key="1">
    <citation type="submission" date="2022-10" db="EMBL/GenBank/DDBJ databases">
        <title>Culturing micro-colonial fungi from biological soil crusts in the Mojave desert and describing Neophaeococcomyces mojavensis, and introducing the new genera and species Taxawa tesnikishii.</title>
        <authorList>
            <person name="Kurbessoian T."/>
            <person name="Stajich J.E."/>
        </authorList>
    </citation>
    <scope>NUCLEOTIDE SEQUENCE</scope>
    <source>
        <strain evidence="1">JES_112</strain>
    </source>
</reference>
<name>A0ACC3AL84_9EURO</name>
<protein>
    <submittedName>
        <fullName evidence="1">Uncharacterized protein</fullName>
    </submittedName>
</protein>
<evidence type="ECO:0000313" key="2">
    <source>
        <dbReference type="Proteomes" id="UP001172386"/>
    </source>
</evidence>